<evidence type="ECO:0000313" key="2">
    <source>
        <dbReference type="Proteomes" id="UP000789831"/>
    </source>
</evidence>
<evidence type="ECO:0000313" key="1">
    <source>
        <dbReference type="EMBL" id="CAG8582094.1"/>
    </source>
</evidence>
<dbReference type="Pfam" id="PF03133">
    <property type="entry name" value="TTL"/>
    <property type="match status" value="1"/>
</dbReference>
<reference evidence="1" key="1">
    <citation type="submission" date="2021-06" db="EMBL/GenBank/DDBJ databases">
        <authorList>
            <person name="Kallberg Y."/>
            <person name="Tangrot J."/>
            <person name="Rosling A."/>
        </authorList>
    </citation>
    <scope>NUCLEOTIDE SEQUENCE</scope>
    <source>
        <strain evidence="1">MT106</strain>
    </source>
</reference>
<comment type="caution">
    <text evidence="1">The sequence shown here is derived from an EMBL/GenBank/DDBJ whole genome shotgun (WGS) entry which is preliminary data.</text>
</comment>
<dbReference type="Proteomes" id="UP000789831">
    <property type="component" value="Unassembled WGS sequence"/>
</dbReference>
<accession>A0A9N9C0C9</accession>
<dbReference type="AlphaFoldDB" id="A0A9N9C0C9"/>
<organism evidence="1 2">
    <name type="scientific">Ambispora gerdemannii</name>
    <dbReference type="NCBI Taxonomy" id="144530"/>
    <lineage>
        <taxon>Eukaryota</taxon>
        <taxon>Fungi</taxon>
        <taxon>Fungi incertae sedis</taxon>
        <taxon>Mucoromycota</taxon>
        <taxon>Glomeromycotina</taxon>
        <taxon>Glomeromycetes</taxon>
        <taxon>Archaeosporales</taxon>
        <taxon>Ambisporaceae</taxon>
        <taxon>Ambispora</taxon>
    </lineage>
</organism>
<sequence length="268" mass="31479">MASKVRFSLKLSVYELVRTFILNKFEYFNEGKNVRQKESSSVLKITDHVSKSFLNSIDNRLEECQQNENLSNYLVFWKNCQVHVPIGANLLVLTIIWKYHLKGATTTYDIQIVISNVAIINFQPITSRLLLKFPLLLIKKTLKTLIWRKRSEKNDFPPTILIQRRCKILNPNDQRVEQSIKEYNSEIHHWFLEDSRKEGANGHLQVYLSHECIVRVAARKYNSKDDDVDAHLTNICFQLRRGHGQERVYFKNGGHLFMRNHSHVLSIQ</sequence>
<dbReference type="EMBL" id="CAJVPL010001664">
    <property type="protein sequence ID" value="CAG8582094.1"/>
    <property type="molecule type" value="Genomic_DNA"/>
</dbReference>
<proteinExistence type="predicted"/>
<dbReference type="InterPro" id="IPR004344">
    <property type="entry name" value="TTL/TTLL_fam"/>
</dbReference>
<name>A0A9N9C0C9_9GLOM</name>
<dbReference type="Gene3D" id="3.30.470.20">
    <property type="entry name" value="ATP-grasp fold, B domain"/>
    <property type="match status" value="1"/>
</dbReference>
<dbReference type="OrthoDB" id="202825at2759"/>
<protein>
    <submittedName>
        <fullName evidence="1">7481_t:CDS:1</fullName>
    </submittedName>
</protein>
<gene>
    <name evidence="1" type="ORF">AGERDE_LOCUS8175</name>
</gene>
<keyword evidence="2" id="KW-1185">Reference proteome</keyword>